<dbReference type="EMBL" id="CAJVRL010000103">
    <property type="protein sequence ID" value="CAG8961124.1"/>
    <property type="molecule type" value="Genomic_DNA"/>
</dbReference>
<dbReference type="SMART" id="SM00066">
    <property type="entry name" value="GAL4"/>
    <property type="match status" value="1"/>
</dbReference>
<dbReference type="GO" id="GO:0000981">
    <property type="term" value="F:DNA-binding transcription factor activity, RNA polymerase II-specific"/>
    <property type="evidence" value="ECO:0007669"/>
    <property type="project" value="InterPro"/>
</dbReference>
<keyword evidence="5" id="KW-0804">Transcription</keyword>
<sequence>MVMMEETGKRKSTPRSKTGCKNCRLRRIKCGEERPSCSRCVKSGLNCTFDPEPESSHGSGSFLTFSMRPDESGAPSETVAGYVPPGLKRKIEAQALRTQRKSRPVTKPLRNPNEKTVEEIQDYRNELQRVSPTTTSIPFQLPGNDEEKLHFYYFRCETLHDLGGHRHLDFWGKTVISYSQEEPVVRHAVLALSAFHRNRTFNQAIYDNNSMQQYNKALREVRKLMASQSNPPIEMILICCMIFYSIETTRGDHETASKHAKSGLQILKHFYPEMRAIGGSLKTPRKRKEIDRNLLALFVGTDLSLCGQDGYNRAPDFVTTTAEERSGKTPTMPAKFTSALQASVVSNKLVNWTFQIRALILQQWQETGIPWELPPHLVKEIEIIQSELHRWTWAFRRFVQAKKLARASRDELDDILCHQHQILMFKVKFPDLLIPDPKMLAGDIAKSLQMDYETKTKYFGEILSIFETLAVEFVAKDERPRFTVFYDGSINSLSLIGIASGNDSMRQRAANLLKIWPQKSGLTDGKRIGYAIERSLEIARQRREEFPEEDKDVFQDVIMSVLQDPAFQVTGEAITPSKPLATLTAHND</sequence>
<dbReference type="InterPro" id="IPR052360">
    <property type="entry name" value="Transcr_Regulatory_Proteins"/>
</dbReference>
<proteinExistence type="predicted"/>
<evidence type="ECO:0000256" key="4">
    <source>
        <dbReference type="ARBA" id="ARBA00023125"/>
    </source>
</evidence>
<dbReference type="AlphaFoldDB" id="A0A9N9L7Y3"/>
<keyword evidence="6" id="KW-0539">Nucleus</keyword>
<dbReference type="GO" id="GO:0008270">
    <property type="term" value="F:zinc ion binding"/>
    <property type="evidence" value="ECO:0007669"/>
    <property type="project" value="InterPro"/>
</dbReference>
<comment type="caution">
    <text evidence="8">The sequence shown here is derived from an EMBL/GenBank/DDBJ whole genome shotgun (WGS) entry which is preliminary data.</text>
</comment>
<dbReference type="Pfam" id="PF00172">
    <property type="entry name" value="Zn_clus"/>
    <property type="match status" value="1"/>
</dbReference>
<evidence type="ECO:0000256" key="1">
    <source>
        <dbReference type="ARBA" id="ARBA00022723"/>
    </source>
</evidence>
<evidence type="ECO:0000256" key="2">
    <source>
        <dbReference type="ARBA" id="ARBA00022833"/>
    </source>
</evidence>
<keyword evidence="2" id="KW-0862">Zinc</keyword>
<dbReference type="Gene3D" id="4.10.240.10">
    <property type="entry name" value="Zn(2)-C6 fungal-type DNA-binding domain"/>
    <property type="match status" value="1"/>
</dbReference>
<evidence type="ECO:0000313" key="8">
    <source>
        <dbReference type="EMBL" id="CAG8961124.1"/>
    </source>
</evidence>
<dbReference type="Proteomes" id="UP000696280">
    <property type="component" value="Unassembled WGS sequence"/>
</dbReference>
<keyword evidence="1" id="KW-0479">Metal-binding</keyword>
<dbReference type="Pfam" id="PF11951">
    <property type="entry name" value="Fungal_trans_2"/>
    <property type="match status" value="1"/>
</dbReference>
<keyword evidence="9" id="KW-1185">Reference proteome</keyword>
<evidence type="ECO:0000313" key="9">
    <source>
        <dbReference type="Proteomes" id="UP000696280"/>
    </source>
</evidence>
<dbReference type="SUPFAM" id="SSF57701">
    <property type="entry name" value="Zn2/Cys6 DNA-binding domain"/>
    <property type="match status" value="1"/>
</dbReference>
<evidence type="ECO:0000256" key="5">
    <source>
        <dbReference type="ARBA" id="ARBA00023163"/>
    </source>
</evidence>
<keyword evidence="4" id="KW-0238">DNA-binding</keyword>
<evidence type="ECO:0000256" key="3">
    <source>
        <dbReference type="ARBA" id="ARBA00023015"/>
    </source>
</evidence>
<protein>
    <recommendedName>
        <fullName evidence="7">Zn(2)-C6 fungal-type domain-containing protein</fullName>
    </recommendedName>
</protein>
<reference evidence="8" key="1">
    <citation type="submission" date="2021-07" db="EMBL/GenBank/DDBJ databases">
        <authorList>
            <person name="Durling M."/>
        </authorList>
    </citation>
    <scope>NUCLEOTIDE SEQUENCE</scope>
</reference>
<evidence type="ECO:0000256" key="6">
    <source>
        <dbReference type="ARBA" id="ARBA00023242"/>
    </source>
</evidence>
<dbReference type="PROSITE" id="PS00463">
    <property type="entry name" value="ZN2_CY6_FUNGAL_1"/>
    <property type="match status" value="1"/>
</dbReference>
<accession>A0A9N9L7Y3</accession>
<dbReference type="CDD" id="cd00067">
    <property type="entry name" value="GAL4"/>
    <property type="match status" value="1"/>
</dbReference>
<gene>
    <name evidence="8" type="ORF">HYFRA_00002667</name>
</gene>
<name>A0A9N9L7Y3_9HELO</name>
<dbReference type="PANTHER" id="PTHR36206:SF4">
    <property type="entry name" value="HYPOTHETICAL CONSERVED PROTEIN (EUROFUNG)-RELATED"/>
    <property type="match status" value="1"/>
</dbReference>
<dbReference type="OrthoDB" id="3449567at2759"/>
<feature type="domain" description="Zn(2)-C6 fungal-type" evidence="7">
    <location>
        <begin position="19"/>
        <end position="49"/>
    </location>
</feature>
<dbReference type="GO" id="GO:0003677">
    <property type="term" value="F:DNA binding"/>
    <property type="evidence" value="ECO:0007669"/>
    <property type="project" value="UniProtKB-KW"/>
</dbReference>
<dbReference type="InterPro" id="IPR001138">
    <property type="entry name" value="Zn2Cys6_DnaBD"/>
</dbReference>
<evidence type="ECO:0000259" key="7">
    <source>
        <dbReference type="PROSITE" id="PS50048"/>
    </source>
</evidence>
<dbReference type="InterPro" id="IPR036864">
    <property type="entry name" value="Zn2-C6_fun-type_DNA-bd_sf"/>
</dbReference>
<keyword evidence="3" id="KW-0805">Transcription regulation</keyword>
<dbReference type="InterPro" id="IPR021858">
    <property type="entry name" value="Fun_TF"/>
</dbReference>
<organism evidence="8 9">
    <name type="scientific">Hymenoscyphus fraxineus</name>
    <dbReference type="NCBI Taxonomy" id="746836"/>
    <lineage>
        <taxon>Eukaryota</taxon>
        <taxon>Fungi</taxon>
        <taxon>Dikarya</taxon>
        <taxon>Ascomycota</taxon>
        <taxon>Pezizomycotina</taxon>
        <taxon>Leotiomycetes</taxon>
        <taxon>Helotiales</taxon>
        <taxon>Helotiaceae</taxon>
        <taxon>Hymenoscyphus</taxon>
    </lineage>
</organism>
<dbReference type="PANTHER" id="PTHR36206">
    <property type="entry name" value="ASPERCRYPTIN BIOSYNTHESIS CLUSTER-SPECIFIC TRANSCRIPTION REGULATOR ATNN-RELATED"/>
    <property type="match status" value="1"/>
</dbReference>
<dbReference type="PROSITE" id="PS50048">
    <property type="entry name" value="ZN2_CY6_FUNGAL_2"/>
    <property type="match status" value="1"/>
</dbReference>